<dbReference type="InterPro" id="IPR001537">
    <property type="entry name" value="SpoU_MeTrfase"/>
</dbReference>
<dbReference type="InterPro" id="IPR029026">
    <property type="entry name" value="tRNA_m1G_MTases_N"/>
</dbReference>
<evidence type="ECO:0000259" key="8">
    <source>
        <dbReference type="Pfam" id="PF00588"/>
    </source>
</evidence>
<accession>A0A831WUS5</accession>
<keyword evidence="1 7" id="KW-0820">tRNA-binding</keyword>
<comment type="similarity">
    <text evidence="7">Belongs to the class IV-like SAM-binding methyltransferase superfamily. RNA methyltransferase TrmH family.</text>
</comment>
<dbReference type="GO" id="GO:0000049">
    <property type="term" value="F:tRNA binding"/>
    <property type="evidence" value="ECO:0007669"/>
    <property type="project" value="UniProtKB-UniRule"/>
</dbReference>
<dbReference type="SUPFAM" id="SSF75217">
    <property type="entry name" value="alpha/beta knot"/>
    <property type="match status" value="1"/>
</dbReference>
<dbReference type="InterPro" id="IPR029028">
    <property type="entry name" value="Alpha/beta_knot_MTases"/>
</dbReference>
<evidence type="ECO:0000256" key="2">
    <source>
        <dbReference type="ARBA" id="ARBA00022603"/>
    </source>
</evidence>
<evidence type="ECO:0000313" key="10">
    <source>
        <dbReference type="EMBL" id="HED30564.1"/>
    </source>
</evidence>
<dbReference type="Proteomes" id="UP000886335">
    <property type="component" value="Unassembled WGS sequence"/>
</dbReference>
<dbReference type="HAMAP" id="MF_02060">
    <property type="entry name" value="tRNA_methyltr_TrmH"/>
    <property type="match status" value="1"/>
</dbReference>
<comment type="catalytic activity">
    <reaction evidence="7">
        <text>guanosine(18) in tRNA + S-adenosyl-L-methionine = 2'-O-methylguanosine(18) in tRNA + S-adenosyl-L-homocysteine + H(+)</text>
        <dbReference type="Rhea" id="RHEA:20077"/>
        <dbReference type="Rhea" id="RHEA-COMP:10190"/>
        <dbReference type="Rhea" id="RHEA-COMP:10192"/>
        <dbReference type="ChEBI" id="CHEBI:15378"/>
        <dbReference type="ChEBI" id="CHEBI:57856"/>
        <dbReference type="ChEBI" id="CHEBI:59789"/>
        <dbReference type="ChEBI" id="CHEBI:74269"/>
        <dbReference type="ChEBI" id="CHEBI:74445"/>
        <dbReference type="EC" id="2.1.1.34"/>
    </reaction>
</comment>
<protein>
    <recommendedName>
        <fullName evidence="7">tRNA (guanosine(18)-2'-O)-methyltransferase</fullName>
        <ecNumber evidence="7">2.1.1.34</ecNumber>
    </recommendedName>
    <alternativeName>
        <fullName evidence="7">tRNA [Gm18] methyltransferase</fullName>
    </alternativeName>
</protein>
<keyword evidence="3 7" id="KW-0808">Transferase</keyword>
<sequence length="222" mass="25362">MINPERFRKIRRLLELRQPDLTLVMDNVNKPHNLAAIIRTCDAVGIEHIHAISTRDSIRKKQKTAGGSTKWTTLHLHCSMDDLLVELRNEGMQLIVADYNERSKDFRSVDFTQPTALIMGAEKFGPSASSLNMSDHSIHIPMQGMVESLNVSVAAAVILFEAQRQRIEKGCYDTPSLPPEEFRERLFELCYPEISQKLSNQKKTYPELDENGHFANRTIQEQ</sequence>
<evidence type="ECO:0000256" key="1">
    <source>
        <dbReference type="ARBA" id="ARBA00022555"/>
    </source>
</evidence>
<reference evidence="10" key="1">
    <citation type="journal article" date="2020" name="mSystems">
        <title>Genome- and Community-Level Interaction Insights into Carbon Utilization and Element Cycling Functions of Hydrothermarchaeota in Hydrothermal Sediment.</title>
        <authorList>
            <person name="Zhou Z."/>
            <person name="Liu Y."/>
            <person name="Xu W."/>
            <person name="Pan J."/>
            <person name="Luo Z.H."/>
            <person name="Li M."/>
        </authorList>
    </citation>
    <scope>NUCLEOTIDE SEQUENCE [LARGE SCALE GENOMIC DNA]</scope>
    <source>
        <strain evidence="10">SpSt-1181</strain>
    </source>
</reference>
<evidence type="ECO:0000256" key="4">
    <source>
        <dbReference type="ARBA" id="ARBA00022691"/>
    </source>
</evidence>
<gene>
    <name evidence="7 10" type="primary">trmH</name>
    <name evidence="10" type="ORF">ENN50_02500</name>
</gene>
<dbReference type="InterPro" id="IPR022724">
    <property type="entry name" value="rRNA_MeTrfase_SpoU_C"/>
</dbReference>
<dbReference type="EMBL" id="DSBW01000058">
    <property type="protein sequence ID" value="HED30564.1"/>
    <property type="molecule type" value="Genomic_DNA"/>
</dbReference>
<dbReference type="Pfam" id="PF00588">
    <property type="entry name" value="SpoU_methylase"/>
    <property type="match status" value="1"/>
</dbReference>
<dbReference type="GO" id="GO:0141100">
    <property type="term" value="F:tRNA (guanine(18)-2'-O)-methyltransferase activity"/>
    <property type="evidence" value="ECO:0007669"/>
    <property type="project" value="UniProtKB-UniRule"/>
</dbReference>
<dbReference type="Gene3D" id="3.40.1280.10">
    <property type="match status" value="1"/>
</dbReference>
<dbReference type="AlphaFoldDB" id="A0A831WUS5"/>
<evidence type="ECO:0000256" key="5">
    <source>
        <dbReference type="ARBA" id="ARBA00022694"/>
    </source>
</evidence>
<feature type="domain" description="RNA methyltransferase SpoU/TrmH type C-terminal" evidence="9">
    <location>
        <begin position="164"/>
        <end position="214"/>
    </location>
</feature>
<comment type="function">
    <text evidence="7">Catalyzes the 2'-O methylation of guanosine at position 18 in tRNA.</text>
</comment>
<comment type="caution">
    <text evidence="7">Lacks conserved residue(s) required for the propagation of feature annotation.</text>
</comment>
<keyword evidence="2 7" id="KW-0489">Methyltransferase</keyword>
<feature type="domain" description="tRNA/rRNA methyltransferase SpoU type" evidence="8">
    <location>
        <begin position="21"/>
        <end position="160"/>
    </location>
</feature>
<evidence type="ECO:0000256" key="3">
    <source>
        <dbReference type="ARBA" id="ARBA00022679"/>
    </source>
</evidence>
<dbReference type="CDD" id="cd18092">
    <property type="entry name" value="SpoU-like_TrmH"/>
    <property type="match status" value="1"/>
</dbReference>
<feature type="binding site" evidence="7">
    <location>
        <position position="149"/>
    </location>
    <ligand>
        <name>S-adenosyl-L-methionine</name>
        <dbReference type="ChEBI" id="CHEBI:59789"/>
    </ligand>
</feature>
<organism evidence="10">
    <name type="scientific">Prosthecochloris aestuarii</name>
    <dbReference type="NCBI Taxonomy" id="1102"/>
    <lineage>
        <taxon>Bacteria</taxon>
        <taxon>Pseudomonadati</taxon>
        <taxon>Chlorobiota</taxon>
        <taxon>Chlorobiia</taxon>
        <taxon>Chlorobiales</taxon>
        <taxon>Chlorobiaceae</taxon>
        <taxon>Prosthecochloris</taxon>
    </lineage>
</organism>
<dbReference type="GO" id="GO:0002938">
    <property type="term" value="P:tRNA guanine ribose methylation"/>
    <property type="evidence" value="ECO:0007669"/>
    <property type="project" value="UniProtKB-UniRule"/>
</dbReference>
<feature type="binding site" evidence="7">
    <location>
        <position position="140"/>
    </location>
    <ligand>
        <name>S-adenosyl-L-methionine</name>
        <dbReference type="ChEBI" id="CHEBI:59789"/>
    </ligand>
</feature>
<dbReference type="EC" id="2.1.1.34" evidence="7"/>
<keyword evidence="4 7" id="KW-0949">S-adenosyl-L-methionine</keyword>
<name>A0A831WUS5_PROAE</name>
<dbReference type="PANTHER" id="PTHR43453:SF1">
    <property type="entry name" value="TRNA_RRNA METHYLTRANSFERASE SPOU TYPE DOMAIN-CONTAINING PROTEIN"/>
    <property type="match status" value="1"/>
</dbReference>
<dbReference type="PANTHER" id="PTHR43453">
    <property type="entry name" value="RRNA METHYLASE-LIKE"/>
    <property type="match status" value="1"/>
</dbReference>
<keyword evidence="5 7" id="KW-0819">tRNA processing</keyword>
<proteinExistence type="inferred from homology"/>
<evidence type="ECO:0000256" key="7">
    <source>
        <dbReference type="HAMAP-Rule" id="MF_02060"/>
    </source>
</evidence>
<dbReference type="InterPro" id="IPR033671">
    <property type="entry name" value="TrmH"/>
</dbReference>
<dbReference type="NCBIfam" id="NF008295">
    <property type="entry name" value="PRK11081.1"/>
    <property type="match status" value="1"/>
</dbReference>
<dbReference type="Pfam" id="PF12105">
    <property type="entry name" value="SpoU_methylas_C"/>
    <property type="match status" value="1"/>
</dbReference>
<keyword evidence="6 7" id="KW-0694">RNA-binding</keyword>
<comment type="caution">
    <text evidence="10">The sequence shown here is derived from an EMBL/GenBank/DDBJ whole genome shotgun (WGS) entry which is preliminary data.</text>
</comment>
<evidence type="ECO:0000259" key="9">
    <source>
        <dbReference type="Pfam" id="PF12105"/>
    </source>
</evidence>
<evidence type="ECO:0000256" key="6">
    <source>
        <dbReference type="ARBA" id="ARBA00022884"/>
    </source>
</evidence>